<reference evidence="9 10" key="1">
    <citation type="submission" date="2020-07" db="EMBL/GenBank/DDBJ databases">
        <title>Sequencing the genomes of 1000 actinobacteria strains.</title>
        <authorList>
            <person name="Klenk H.-P."/>
        </authorList>
    </citation>
    <scope>NUCLEOTIDE SEQUENCE [LARGE SCALE GENOMIC DNA]</scope>
    <source>
        <strain evidence="9 10">DSM 24662</strain>
    </source>
</reference>
<feature type="site" description="Transition state stabilizer" evidence="6">
    <location>
        <position position="257"/>
    </location>
</feature>
<keyword evidence="6" id="KW-0460">Magnesium</keyword>
<dbReference type="EMBL" id="JACCBV010000001">
    <property type="protein sequence ID" value="NYE19476.1"/>
    <property type="molecule type" value="Genomic_DNA"/>
</dbReference>
<feature type="binding site" evidence="6">
    <location>
        <begin position="346"/>
        <end position="350"/>
    </location>
    <ligand>
        <name>ATP</name>
        <dbReference type="ChEBI" id="CHEBI:30616"/>
    </ligand>
</feature>
<dbReference type="PRINTS" id="PR00471">
    <property type="entry name" value="ACETATEKNASE"/>
</dbReference>
<keyword evidence="3 6" id="KW-0547">Nucleotide-binding</keyword>
<feature type="binding site" evidence="6">
    <location>
        <position position="107"/>
    </location>
    <ligand>
        <name>substrate</name>
    </ligand>
</feature>
<dbReference type="HAMAP" id="MF_00020">
    <property type="entry name" value="Acetate_kinase"/>
    <property type="match status" value="1"/>
</dbReference>
<dbReference type="GO" id="GO:0005524">
    <property type="term" value="F:ATP binding"/>
    <property type="evidence" value="ECO:0007669"/>
    <property type="project" value="UniProtKB-KW"/>
</dbReference>
<evidence type="ECO:0000256" key="7">
    <source>
        <dbReference type="RuleBase" id="RU003835"/>
    </source>
</evidence>
<dbReference type="GO" id="GO:0005737">
    <property type="term" value="C:cytoplasm"/>
    <property type="evidence" value="ECO:0007669"/>
    <property type="project" value="UniProtKB-SubCell"/>
</dbReference>
<feature type="binding site" evidence="6">
    <location>
        <begin position="224"/>
        <end position="228"/>
    </location>
    <ligand>
        <name>ATP</name>
        <dbReference type="ChEBI" id="CHEBI:30616"/>
    </ligand>
</feature>
<dbReference type="Pfam" id="PF00871">
    <property type="entry name" value="Acetate_kinase"/>
    <property type="match status" value="1"/>
</dbReference>
<feature type="site" description="Transition state stabilizer" evidence="6">
    <location>
        <position position="196"/>
    </location>
</feature>
<dbReference type="InterPro" id="IPR004372">
    <property type="entry name" value="Ac/propionate_kinase"/>
</dbReference>
<evidence type="ECO:0000256" key="6">
    <source>
        <dbReference type="HAMAP-Rule" id="MF_00020"/>
    </source>
</evidence>
<dbReference type="InterPro" id="IPR023865">
    <property type="entry name" value="Aliphatic_acid_kinase_CS"/>
</dbReference>
<dbReference type="GO" id="GO:0000287">
    <property type="term" value="F:magnesium ion binding"/>
    <property type="evidence" value="ECO:0007669"/>
    <property type="project" value="UniProtKB-UniRule"/>
</dbReference>
<keyword evidence="2 6" id="KW-0808">Transferase</keyword>
<dbReference type="GO" id="GO:0006085">
    <property type="term" value="P:acetyl-CoA biosynthetic process"/>
    <property type="evidence" value="ECO:0007669"/>
    <property type="project" value="UniProtKB-UniRule"/>
</dbReference>
<keyword evidence="6" id="KW-0963">Cytoplasm</keyword>
<keyword evidence="10" id="KW-1185">Reference proteome</keyword>
<feature type="binding site" evidence="6">
    <location>
        <position position="8"/>
    </location>
    <ligand>
        <name>Mg(2+)</name>
        <dbReference type="ChEBI" id="CHEBI:18420"/>
    </ligand>
</feature>
<dbReference type="PANTHER" id="PTHR21060:SF15">
    <property type="entry name" value="ACETATE KINASE-RELATED"/>
    <property type="match status" value="1"/>
</dbReference>
<dbReference type="PROSITE" id="PS01076">
    <property type="entry name" value="ACETATE_KINASE_2"/>
    <property type="match status" value="1"/>
</dbReference>
<organism evidence="9 10">
    <name type="scientific">Microbacterium immunditiarum</name>
    <dbReference type="NCBI Taxonomy" id="337480"/>
    <lineage>
        <taxon>Bacteria</taxon>
        <taxon>Bacillati</taxon>
        <taxon>Actinomycetota</taxon>
        <taxon>Actinomycetes</taxon>
        <taxon>Micrococcales</taxon>
        <taxon>Microbacteriaceae</taxon>
        <taxon>Microbacterium</taxon>
    </lineage>
</organism>
<dbReference type="NCBIfam" id="TIGR00016">
    <property type="entry name" value="ackA"/>
    <property type="match status" value="1"/>
</dbReference>
<dbReference type="CDD" id="cd24010">
    <property type="entry name" value="ASKHA_NBD_AcK_PK"/>
    <property type="match status" value="1"/>
</dbReference>
<accession>A0A7Y9KJB5</accession>
<dbReference type="PANTHER" id="PTHR21060">
    <property type="entry name" value="ACETATE KINASE"/>
    <property type="match status" value="1"/>
</dbReference>
<dbReference type="AlphaFoldDB" id="A0A7Y9KJB5"/>
<comment type="cofactor">
    <cofactor evidence="6">
        <name>Mg(2+)</name>
        <dbReference type="ChEBI" id="CHEBI:18420"/>
    </cofactor>
    <cofactor evidence="6">
        <name>Mn(2+)</name>
        <dbReference type="ChEBI" id="CHEBI:29035"/>
    </cofactor>
    <text evidence="6">Mg(2+). Can also accept Mn(2+).</text>
</comment>
<dbReference type="Gene3D" id="3.30.420.40">
    <property type="match status" value="2"/>
</dbReference>
<keyword evidence="6" id="KW-0479">Metal-binding</keyword>
<dbReference type="PIRSF" id="PIRSF000722">
    <property type="entry name" value="Acetate_prop_kin"/>
    <property type="match status" value="1"/>
</dbReference>
<evidence type="ECO:0000256" key="2">
    <source>
        <dbReference type="ARBA" id="ARBA00022679"/>
    </source>
</evidence>
<evidence type="ECO:0000256" key="5">
    <source>
        <dbReference type="ARBA" id="ARBA00022840"/>
    </source>
</evidence>
<gene>
    <name evidence="6" type="primary">ackA</name>
    <name evidence="9" type="ORF">BJ991_001504</name>
</gene>
<comment type="caution">
    <text evidence="9">The sequence shown here is derived from an EMBL/GenBank/DDBJ whole genome shotgun (WGS) entry which is preliminary data.</text>
</comment>
<evidence type="ECO:0000256" key="4">
    <source>
        <dbReference type="ARBA" id="ARBA00022777"/>
    </source>
</evidence>
<evidence type="ECO:0000313" key="10">
    <source>
        <dbReference type="Proteomes" id="UP000576969"/>
    </source>
</evidence>
<dbReference type="GO" id="GO:0006083">
    <property type="term" value="P:acetate metabolic process"/>
    <property type="evidence" value="ECO:0007669"/>
    <property type="project" value="TreeGrafter"/>
</dbReference>
<dbReference type="GO" id="GO:0008776">
    <property type="term" value="F:acetate kinase activity"/>
    <property type="evidence" value="ECO:0007669"/>
    <property type="project" value="UniProtKB-UniRule"/>
</dbReference>
<comment type="function">
    <text evidence="6">Catalyzes the formation of acetyl phosphate from acetate and ATP. Can also catalyze the reverse reaction.</text>
</comment>
<dbReference type="InterPro" id="IPR043129">
    <property type="entry name" value="ATPase_NBD"/>
</dbReference>
<comment type="catalytic activity">
    <reaction evidence="6">
        <text>acetate + ATP = acetyl phosphate + ADP</text>
        <dbReference type="Rhea" id="RHEA:11352"/>
        <dbReference type="ChEBI" id="CHEBI:22191"/>
        <dbReference type="ChEBI" id="CHEBI:30089"/>
        <dbReference type="ChEBI" id="CHEBI:30616"/>
        <dbReference type="ChEBI" id="CHEBI:456216"/>
        <dbReference type="EC" id="2.7.2.1"/>
    </reaction>
</comment>
<feature type="region of interest" description="Disordered" evidence="8">
    <location>
        <begin position="37"/>
        <end position="61"/>
    </location>
</feature>
<comment type="subcellular location">
    <subcellularLocation>
        <location evidence="6">Cytoplasm</location>
    </subcellularLocation>
</comment>
<feature type="active site" description="Proton donor/acceptor" evidence="6">
    <location>
        <position position="164"/>
    </location>
</feature>
<dbReference type="SUPFAM" id="SSF53067">
    <property type="entry name" value="Actin-like ATPase domain"/>
    <property type="match status" value="2"/>
</dbReference>
<dbReference type="EC" id="2.7.2.1" evidence="6"/>
<dbReference type="InterPro" id="IPR000890">
    <property type="entry name" value="Aliphatic_acid_kin_short-chain"/>
</dbReference>
<evidence type="ECO:0000256" key="8">
    <source>
        <dbReference type="SAM" id="MobiDB-lite"/>
    </source>
</evidence>
<evidence type="ECO:0000256" key="3">
    <source>
        <dbReference type="ARBA" id="ARBA00022741"/>
    </source>
</evidence>
<keyword evidence="4 6" id="KW-0418">Kinase</keyword>
<evidence type="ECO:0000313" key="9">
    <source>
        <dbReference type="EMBL" id="NYE19476.1"/>
    </source>
</evidence>
<keyword evidence="5 6" id="KW-0067">ATP-binding</keyword>
<comment type="similarity">
    <text evidence="1 6 7">Belongs to the acetokinase family.</text>
</comment>
<proteinExistence type="inferred from homology"/>
<comment type="subunit">
    <text evidence="6">Homodimer.</text>
</comment>
<feature type="binding site" evidence="6">
    <location>
        <position position="400"/>
    </location>
    <ligand>
        <name>Mg(2+)</name>
        <dbReference type="ChEBI" id="CHEBI:18420"/>
    </ligand>
</feature>
<protein>
    <recommendedName>
        <fullName evidence="6">Acetate kinase</fullName>
        <ecNumber evidence="6">2.7.2.1</ecNumber>
    </recommendedName>
    <alternativeName>
        <fullName evidence="6">Acetokinase</fullName>
    </alternativeName>
</protein>
<name>A0A7Y9KJB5_9MICO</name>
<sequence>MSVVLVVNSGSSSFKYQLIDMDTEQVLATGLVERIGQSSGSGTGSGASRHTVTNPNRDGPATTMLDATFTRELPIPDHAAGFRVMLEAFAEHGPSLDEFPPVAVGHRVVHGGARFFEPTLITQLVEINIDDLSVLAPLHNPANLEGIRAARSTFPDVPHVAVFDTAFHQTLPPAAYTYAIDADLAASHRVRRYGFHGTSHKFVSEAAADFLGRPLADLTQIVFHLGNGASVTAIDGGRSVDTSMGMTPLEGLVMGTRSGDIDPAVLFHLARRAQLSVDELDDLLNKRSGLLGLAGVSDMRDIEAGVDRADAAATLAFDVYIHRLRAYAGAYMAALGGVDVISFTAGVGENSARVRAAALATFGFAGIEVDPARNEERRGGIRVISTDASRTTVLVVPTNEELEIARQTLTVAQS</sequence>
<dbReference type="RefSeq" id="WP_179488854.1">
    <property type="nucleotide sequence ID" value="NZ_JACCBV010000001.1"/>
</dbReference>
<feature type="binding site" evidence="6">
    <location>
        <begin position="298"/>
        <end position="300"/>
    </location>
    <ligand>
        <name>ATP</name>
        <dbReference type="ChEBI" id="CHEBI:30616"/>
    </ligand>
</feature>
<feature type="binding site" evidence="6">
    <location>
        <position position="15"/>
    </location>
    <ligand>
        <name>ATP</name>
        <dbReference type="ChEBI" id="CHEBI:30616"/>
    </ligand>
</feature>
<evidence type="ECO:0000256" key="1">
    <source>
        <dbReference type="ARBA" id="ARBA00008748"/>
    </source>
</evidence>
<comment type="pathway">
    <text evidence="6">Metabolic intermediate biosynthesis; acetyl-CoA biosynthesis; acetyl-CoA from acetate: step 1/2.</text>
</comment>
<dbReference type="UniPathway" id="UPA00340">
    <property type="reaction ID" value="UER00458"/>
</dbReference>
<dbReference type="PROSITE" id="PS01075">
    <property type="entry name" value="ACETATE_KINASE_1"/>
    <property type="match status" value="1"/>
</dbReference>
<dbReference type="Proteomes" id="UP000576969">
    <property type="component" value="Unassembled WGS sequence"/>
</dbReference>